<dbReference type="PANTHER" id="PTHR30055">
    <property type="entry name" value="HTH-TYPE TRANSCRIPTIONAL REGULATOR RUTR"/>
    <property type="match status" value="1"/>
</dbReference>
<accession>A0A7K1FGK7</accession>
<dbReference type="InterPro" id="IPR003012">
    <property type="entry name" value="Tet_transcr_reg_TetR"/>
</dbReference>
<evidence type="ECO:0000313" key="8">
    <source>
        <dbReference type="Proteomes" id="UP000460221"/>
    </source>
</evidence>
<keyword evidence="4" id="KW-0804">Transcription</keyword>
<keyword evidence="1" id="KW-0678">Repressor</keyword>
<dbReference type="InterPro" id="IPR036271">
    <property type="entry name" value="Tet_transcr_reg_TetR-rel_C_sf"/>
</dbReference>
<evidence type="ECO:0000256" key="1">
    <source>
        <dbReference type="ARBA" id="ARBA00022491"/>
    </source>
</evidence>
<evidence type="ECO:0000313" key="7">
    <source>
        <dbReference type="EMBL" id="MTD12423.1"/>
    </source>
</evidence>
<dbReference type="PANTHER" id="PTHR30055:SF207">
    <property type="entry name" value="HTH-TYPE TRANSCRIPTIONAL REPRESSOR FATR"/>
    <property type="match status" value="1"/>
</dbReference>
<feature type="domain" description="HTH tetR-type" evidence="6">
    <location>
        <begin position="14"/>
        <end position="74"/>
    </location>
</feature>
<dbReference type="AlphaFoldDB" id="A0A7K1FGK7"/>
<dbReference type="PRINTS" id="PR00455">
    <property type="entry name" value="HTHTETR"/>
</dbReference>
<organism evidence="7 8">
    <name type="scientific">Nakamurella alba</name>
    <dbReference type="NCBI Taxonomy" id="2665158"/>
    <lineage>
        <taxon>Bacteria</taxon>
        <taxon>Bacillati</taxon>
        <taxon>Actinomycetota</taxon>
        <taxon>Actinomycetes</taxon>
        <taxon>Nakamurellales</taxon>
        <taxon>Nakamurellaceae</taxon>
        <taxon>Nakamurella</taxon>
    </lineage>
</organism>
<dbReference type="Proteomes" id="UP000460221">
    <property type="component" value="Unassembled WGS sequence"/>
</dbReference>
<keyword evidence="2" id="KW-0805">Transcription regulation</keyword>
<name>A0A7K1FGK7_9ACTN</name>
<dbReference type="GO" id="GO:0003700">
    <property type="term" value="F:DNA-binding transcription factor activity"/>
    <property type="evidence" value="ECO:0007669"/>
    <property type="project" value="TreeGrafter"/>
</dbReference>
<dbReference type="PROSITE" id="PS01081">
    <property type="entry name" value="HTH_TETR_1"/>
    <property type="match status" value="1"/>
</dbReference>
<evidence type="ECO:0000256" key="4">
    <source>
        <dbReference type="ARBA" id="ARBA00023163"/>
    </source>
</evidence>
<dbReference type="SUPFAM" id="SSF46689">
    <property type="entry name" value="Homeodomain-like"/>
    <property type="match status" value="1"/>
</dbReference>
<dbReference type="InterPro" id="IPR004111">
    <property type="entry name" value="Repressor_TetR_C"/>
</dbReference>
<keyword evidence="8" id="KW-1185">Reference proteome</keyword>
<dbReference type="InterPro" id="IPR009057">
    <property type="entry name" value="Homeodomain-like_sf"/>
</dbReference>
<protein>
    <submittedName>
        <fullName evidence="7">TetR family transcriptional regulator</fullName>
    </submittedName>
</protein>
<comment type="caution">
    <text evidence="7">The sequence shown here is derived from an EMBL/GenBank/DDBJ whole genome shotgun (WGS) entry which is preliminary data.</text>
</comment>
<dbReference type="PRINTS" id="PR00400">
    <property type="entry name" value="TETREPRESSOR"/>
</dbReference>
<sequence>MAGRPTSTRRERGSLSTEDILDAAFAVAGTTGVDGMSVPEVAKHMGVGVTSIYWHFRKKDDLVRSMSDRAVRTVVAALPVPTTGQDVREFLENYFRQLRDVHRRNDVLTDLTWTRIRSYSLDSTHVLYHHIEVILEFMIGAGFVPLTAWNSFSTGYTFTRGVVVGERIQHLNHSPILRDTVSKLLDHDTMPILSELLSNDGIMLAMVSDTEFDHGLRLILDGIVASGDARLRSGRG</sequence>
<evidence type="ECO:0000259" key="6">
    <source>
        <dbReference type="PROSITE" id="PS50977"/>
    </source>
</evidence>
<dbReference type="Gene3D" id="1.10.357.10">
    <property type="entry name" value="Tetracycline Repressor, domain 2"/>
    <property type="match status" value="1"/>
</dbReference>
<evidence type="ECO:0000256" key="5">
    <source>
        <dbReference type="PROSITE-ProRule" id="PRU00335"/>
    </source>
</evidence>
<evidence type="ECO:0000256" key="2">
    <source>
        <dbReference type="ARBA" id="ARBA00023015"/>
    </source>
</evidence>
<dbReference type="RefSeq" id="WP_154766496.1">
    <property type="nucleotide sequence ID" value="NZ_WLYK01000001.1"/>
</dbReference>
<dbReference type="PROSITE" id="PS50977">
    <property type="entry name" value="HTH_TETR_2"/>
    <property type="match status" value="1"/>
</dbReference>
<dbReference type="InterPro" id="IPR023772">
    <property type="entry name" value="DNA-bd_HTH_TetR-type_CS"/>
</dbReference>
<proteinExistence type="predicted"/>
<feature type="DNA-binding region" description="H-T-H motif" evidence="5">
    <location>
        <begin position="37"/>
        <end position="56"/>
    </location>
</feature>
<dbReference type="GO" id="GO:0000976">
    <property type="term" value="F:transcription cis-regulatory region binding"/>
    <property type="evidence" value="ECO:0007669"/>
    <property type="project" value="TreeGrafter"/>
</dbReference>
<dbReference type="SUPFAM" id="SSF48498">
    <property type="entry name" value="Tetracyclin repressor-like, C-terminal domain"/>
    <property type="match status" value="1"/>
</dbReference>
<reference evidence="7 8" key="1">
    <citation type="submission" date="2019-11" db="EMBL/GenBank/DDBJ databases">
        <authorList>
            <person name="Jiang L.-Q."/>
        </authorList>
    </citation>
    <scope>NUCLEOTIDE SEQUENCE [LARGE SCALE GENOMIC DNA]</scope>
    <source>
        <strain evidence="7 8">YIM 132087</strain>
    </source>
</reference>
<dbReference type="InterPro" id="IPR001647">
    <property type="entry name" value="HTH_TetR"/>
</dbReference>
<dbReference type="GO" id="GO:0045892">
    <property type="term" value="P:negative regulation of DNA-templated transcription"/>
    <property type="evidence" value="ECO:0007669"/>
    <property type="project" value="InterPro"/>
</dbReference>
<dbReference type="Pfam" id="PF02909">
    <property type="entry name" value="TetR_C_1"/>
    <property type="match status" value="1"/>
</dbReference>
<evidence type="ECO:0000256" key="3">
    <source>
        <dbReference type="ARBA" id="ARBA00023125"/>
    </source>
</evidence>
<keyword evidence="3 5" id="KW-0238">DNA-binding</keyword>
<dbReference type="InterPro" id="IPR050109">
    <property type="entry name" value="HTH-type_TetR-like_transc_reg"/>
</dbReference>
<dbReference type="Pfam" id="PF00440">
    <property type="entry name" value="TetR_N"/>
    <property type="match status" value="1"/>
</dbReference>
<dbReference type="EMBL" id="WLYK01000001">
    <property type="protein sequence ID" value="MTD12423.1"/>
    <property type="molecule type" value="Genomic_DNA"/>
</dbReference>
<gene>
    <name evidence="7" type="ORF">GIS00_00505</name>
</gene>
<dbReference type="GO" id="GO:0046677">
    <property type="term" value="P:response to antibiotic"/>
    <property type="evidence" value="ECO:0007669"/>
    <property type="project" value="InterPro"/>
</dbReference>
<dbReference type="Gene3D" id="1.10.10.60">
    <property type="entry name" value="Homeodomain-like"/>
    <property type="match status" value="1"/>
</dbReference>